<keyword evidence="6 10" id="KW-0407">Ion channel</keyword>
<evidence type="ECO:0000313" key="12">
    <source>
        <dbReference type="Proteomes" id="UP000318297"/>
    </source>
</evidence>
<dbReference type="GO" id="GO:0046872">
    <property type="term" value="F:metal ion binding"/>
    <property type="evidence" value="ECO:0007669"/>
    <property type="project" value="UniProtKB-KW"/>
</dbReference>
<keyword evidence="5 10" id="KW-0472">Membrane</keyword>
<dbReference type="OrthoDB" id="4408652at2"/>
<proteinExistence type="inferred from homology"/>
<dbReference type="Proteomes" id="UP000318297">
    <property type="component" value="Unassembled WGS sequence"/>
</dbReference>
<feature type="binding site" evidence="10">
    <location>
        <position position="105"/>
    </location>
    <ligand>
        <name>Na(+)</name>
        <dbReference type="ChEBI" id="CHEBI:29101"/>
        <note>structural</note>
    </ligand>
</feature>
<keyword evidence="10" id="KW-0915">Sodium</keyword>
<comment type="caution">
    <text evidence="11">The sequence shown here is derived from an EMBL/GenBank/DDBJ whole genome shotgun (WGS) entry which is preliminary data.</text>
</comment>
<comment type="subcellular location">
    <subcellularLocation>
        <location evidence="1 10">Cell membrane</location>
        <topology evidence="1 10">Multi-pass membrane protein</topology>
    </subcellularLocation>
</comment>
<feature type="transmembrane region" description="Helical" evidence="10">
    <location>
        <begin position="92"/>
        <end position="111"/>
    </location>
</feature>
<evidence type="ECO:0000256" key="5">
    <source>
        <dbReference type="ARBA" id="ARBA00023136"/>
    </source>
</evidence>
<evidence type="ECO:0000256" key="1">
    <source>
        <dbReference type="ARBA" id="ARBA00004651"/>
    </source>
</evidence>
<keyword evidence="3 10" id="KW-0812">Transmembrane</keyword>
<dbReference type="PANTHER" id="PTHR28259">
    <property type="entry name" value="FLUORIDE EXPORT PROTEIN 1-RELATED"/>
    <property type="match status" value="1"/>
</dbReference>
<accession>A0A561E6N3</accession>
<dbReference type="InterPro" id="IPR003691">
    <property type="entry name" value="FluC"/>
</dbReference>
<comment type="activity regulation">
    <text evidence="10">Na(+) is not transported, but it plays an essential structural role and its presence is essential for fluoride channel function.</text>
</comment>
<name>A0A561E6N3_9MICO</name>
<feature type="transmembrane region" description="Helical" evidence="10">
    <location>
        <begin position="28"/>
        <end position="46"/>
    </location>
</feature>
<dbReference type="Pfam" id="PF02537">
    <property type="entry name" value="CRCB"/>
    <property type="match status" value="1"/>
</dbReference>
<dbReference type="EMBL" id="VIVQ01000001">
    <property type="protein sequence ID" value="TWE11261.1"/>
    <property type="molecule type" value="Genomic_DNA"/>
</dbReference>
<comment type="similarity">
    <text evidence="7 10">Belongs to the fluoride channel Fluc/FEX (TC 1.A.43) family.</text>
</comment>
<evidence type="ECO:0000256" key="7">
    <source>
        <dbReference type="ARBA" id="ARBA00035120"/>
    </source>
</evidence>
<organism evidence="11 12">
    <name type="scientific">Rudaeicoccus suwonensis</name>
    <dbReference type="NCBI Taxonomy" id="657409"/>
    <lineage>
        <taxon>Bacteria</taxon>
        <taxon>Bacillati</taxon>
        <taxon>Actinomycetota</taxon>
        <taxon>Actinomycetes</taxon>
        <taxon>Micrococcales</taxon>
        <taxon>Dermacoccaceae</taxon>
        <taxon>Rudaeicoccus</taxon>
    </lineage>
</organism>
<keyword evidence="2 10" id="KW-1003">Cell membrane</keyword>
<evidence type="ECO:0000256" key="10">
    <source>
        <dbReference type="HAMAP-Rule" id="MF_00454"/>
    </source>
</evidence>
<evidence type="ECO:0000256" key="4">
    <source>
        <dbReference type="ARBA" id="ARBA00022989"/>
    </source>
</evidence>
<evidence type="ECO:0000313" key="11">
    <source>
        <dbReference type="EMBL" id="TWE11261.1"/>
    </source>
</evidence>
<dbReference type="PANTHER" id="PTHR28259:SF1">
    <property type="entry name" value="FLUORIDE EXPORT PROTEIN 1-RELATED"/>
    <property type="match status" value="1"/>
</dbReference>
<dbReference type="HAMAP" id="MF_00454">
    <property type="entry name" value="FluC"/>
    <property type="match status" value="1"/>
</dbReference>
<evidence type="ECO:0000256" key="2">
    <source>
        <dbReference type="ARBA" id="ARBA00022475"/>
    </source>
</evidence>
<evidence type="ECO:0000256" key="8">
    <source>
        <dbReference type="ARBA" id="ARBA00035585"/>
    </source>
</evidence>
<dbReference type="GO" id="GO:0140114">
    <property type="term" value="P:cellular detoxification of fluoride"/>
    <property type="evidence" value="ECO:0007669"/>
    <property type="project" value="UniProtKB-UniRule"/>
</dbReference>
<sequence length="160" mass="17008">MRSRDFSKLPLDPDVDVVSRPLHLRWRAVAVVFVGGFFGTAARDLLQKAYPHHDGGIPWATFAINVGGGFILGLLLESLLRAGPDDGWRRRLRLLAGTGFCGAFTTYSSLASDTNTLLLASRPGNAIVYSVGSVAVGIVSTWCGIRIAALLPAASRGEVA</sequence>
<keyword evidence="10" id="KW-0813">Transport</keyword>
<evidence type="ECO:0000256" key="3">
    <source>
        <dbReference type="ARBA" id="ARBA00022692"/>
    </source>
</evidence>
<gene>
    <name evidence="10" type="primary">fluC</name>
    <name evidence="10" type="synonym">crcB</name>
    <name evidence="11" type="ORF">BKA23_0023</name>
</gene>
<feature type="transmembrane region" description="Helical" evidence="10">
    <location>
        <begin position="58"/>
        <end position="80"/>
    </location>
</feature>
<protein>
    <recommendedName>
        <fullName evidence="10">Fluoride-specific ion channel FluC</fullName>
    </recommendedName>
</protein>
<keyword evidence="12" id="KW-1185">Reference proteome</keyword>
<dbReference type="AlphaFoldDB" id="A0A561E6N3"/>
<dbReference type="RefSeq" id="WP_145224384.1">
    <property type="nucleotide sequence ID" value="NZ_VIVQ01000001.1"/>
</dbReference>
<keyword evidence="10" id="KW-0406">Ion transport</keyword>
<feature type="transmembrane region" description="Helical" evidence="10">
    <location>
        <begin position="126"/>
        <end position="151"/>
    </location>
</feature>
<feature type="binding site" evidence="10">
    <location>
        <position position="102"/>
    </location>
    <ligand>
        <name>Na(+)</name>
        <dbReference type="ChEBI" id="CHEBI:29101"/>
        <note>structural</note>
    </ligand>
</feature>
<comment type="function">
    <text evidence="9 10">Fluoride-specific ion channel. Important for reducing fluoride concentration in the cell, thus reducing its toxicity.</text>
</comment>
<comment type="catalytic activity">
    <reaction evidence="8">
        <text>fluoride(in) = fluoride(out)</text>
        <dbReference type="Rhea" id="RHEA:76159"/>
        <dbReference type="ChEBI" id="CHEBI:17051"/>
    </reaction>
    <physiologicalReaction direction="left-to-right" evidence="8">
        <dbReference type="Rhea" id="RHEA:76160"/>
    </physiologicalReaction>
</comment>
<evidence type="ECO:0000256" key="6">
    <source>
        <dbReference type="ARBA" id="ARBA00023303"/>
    </source>
</evidence>
<evidence type="ECO:0000256" key="9">
    <source>
        <dbReference type="ARBA" id="ARBA00049940"/>
    </source>
</evidence>
<keyword evidence="4 10" id="KW-1133">Transmembrane helix</keyword>
<keyword evidence="10" id="KW-0479">Metal-binding</keyword>
<reference evidence="11 12" key="1">
    <citation type="submission" date="2019-06" db="EMBL/GenBank/DDBJ databases">
        <title>Sequencing the genomes of 1000 actinobacteria strains.</title>
        <authorList>
            <person name="Klenk H.-P."/>
        </authorList>
    </citation>
    <scope>NUCLEOTIDE SEQUENCE [LARGE SCALE GENOMIC DNA]</scope>
    <source>
        <strain evidence="11 12">DSM 19560</strain>
    </source>
</reference>
<dbReference type="GO" id="GO:0062054">
    <property type="term" value="F:fluoride channel activity"/>
    <property type="evidence" value="ECO:0007669"/>
    <property type="project" value="UniProtKB-UniRule"/>
</dbReference>
<dbReference type="GO" id="GO:0005886">
    <property type="term" value="C:plasma membrane"/>
    <property type="evidence" value="ECO:0007669"/>
    <property type="project" value="UniProtKB-SubCell"/>
</dbReference>